<evidence type="ECO:0000259" key="2">
    <source>
        <dbReference type="PROSITE" id="PS50026"/>
    </source>
</evidence>
<dbReference type="AlphaFoldDB" id="A0A0T6AXN8"/>
<dbReference type="SUPFAM" id="SSF90148">
    <property type="entry name" value="DPY module"/>
    <property type="match status" value="2"/>
</dbReference>
<accession>A0A0T6AXN8</accession>
<dbReference type="InterPro" id="IPR000742">
    <property type="entry name" value="EGF"/>
</dbReference>
<proteinExistence type="predicted"/>
<protein>
    <recommendedName>
        <fullName evidence="2">EGF-like domain-containing protein</fullName>
    </recommendedName>
</protein>
<dbReference type="SMART" id="SM00181">
    <property type="entry name" value="EGF"/>
    <property type="match status" value="3"/>
</dbReference>
<evidence type="ECO:0000313" key="3">
    <source>
        <dbReference type="EMBL" id="KRT79968.1"/>
    </source>
</evidence>
<dbReference type="Proteomes" id="UP000051574">
    <property type="component" value="Unassembled WGS sequence"/>
</dbReference>
<sequence>RCNNGICTCLPEYQGDPYHGCRPECVLNNDCPKDKACIRNKCIDPCPGTCGEKAECRVVNHVPMCSCPLGFTGNAFVSCRIIEKPIPKNPCNPSPCGPNSQCREINNQAVCSCIQGYIGSPPTCRPECVTSSECPLNQACINQKCADPCPGTCGIAAHCQVVNHNPICSCPPKYSGDPFVRCLTYEAPPVIVNPCQPSPCGPNAECKANG</sequence>
<feature type="domain" description="EGF-like" evidence="2">
    <location>
        <begin position="87"/>
        <end position="125"/>
    </location>
</feature>
<organism evidence="3 4">
    <name type="scientific">Oryctes borbonicus</name>
    <dbReference type="NCBI Taxonomy" id="1629725"/>
    <lineage>
        <taxon>Eukaryota</taxon>
        <taxon>Metazoa</taxon>
        <taxon>Ecdysozoa</taxon>
        <taxon>Arthropoda</taxon>
        <taxon>Hexapoda</taxon>
        <taxon>Insecta</taxon>
        <taxon>Pterygota</taxon>
        <taxon>Neoptera</taxon>
        <taxon>Endopterygota</taxon>
        <taxon>Coleoptera</taxon>
        <taxon>Polyphaga</taxon>
        <taxon>Scarabaeiformia</taxon>
        <taxon>Scarabaeidae</taxon>
        <taxon>Dynastinae</taxon>
        <taxon>Oryctes</taxon>
    </lineage>
</organism>
<dbReference type="PROSITE" id="PS50026">
    <property type="entry name" value="EGF_3"/>
    <property type="match status" value="1"/>
</dbReference>
<comment type="caution">
    <text evidence="1">Lacks conserved residue(s) required for the propagation of feature annotation.</text>
</comment>
<evidence type="ECO:0000256" key="1">
    <source>
        <dbReference type="PROSITE-ProRule" id="PRU00076"/>
    </source>
</evidence>
<keyword evidence="1" id="KW-0245">EGF-like domain</keyword>
<dbReference type="PANTHER" id="PTHR22963">
    <property type="entry name" value="ENDOGLIN-RELATED"/>
    <property type="match status" value="1"/>
</dbReference>
<dbReference type="EMBL" id="LJIG01022552">
    <property type="protein sequence ID" value="KRT79968.1"/>
    <property type="molecule type" value="Genomic_DNA"/>
</dbReference>
<dbReference type="PROSITE" id="PS01186">
    <property type="entry name" value="EGF_2"/>
    <property type="match status" value="1"/>
</dbReference>
<comment type="caution">
    <text evidence="3">The sequence shown here is derived from an EMBL/GenBank/DDBJ whole genome shotgun (WGS) entry which is preliminary data.</text>
</comment>
<name>A0A0T6AXN8_9SCAR</name>
<gene>
    <name evidence="3" type="ORF">AMK59_6535</name>
</gene>
<reference evidence="3 4" key="1">
    <citation type="submission" date="2015-09" db="EMBL/GenBank/DDBJ databases">
        <title>Draft genome of the scarab beetle Oryctes borbonicus.</title>
        <authorList>
            <person name="Meyer J.M."/>
            <person name="Markov G.V."/>
            <person name="Baskaran P."/>
            <person name="Herrmann M."/>
            <person name="Sommer R.J."/>
            <person name="Roedelsperger C."/>
        </authorList>
    </citation>
    <scope>NUCLEOTIDE SEQUENCE [LARGE SCALE GENOMIC DNA]</scope>
    <source>
        <strain evidence="3">OB123</strain>
        <tissue evidence="3">Whole animal</tissue>
    </source>
</reference>
<feature type="non-terminal residue" evidence="3">
    <location>
        <position position="1"/>
    </location>
</feature>
<dbReference type="PANTHER" id="PTHR22963:SF39">
    <property type="entry name" value="DUMPY"/>
    <property type="match status" value="1"/>
</dbReference>
<evidence type="ECO:0000313" key="4">
    <source>
        <dbReference type="Proteomes" id="UP000051574"/>
    </source>
</evidence>
<dbReference type="OrthoDB" id="4405280at2759"/>
<feature type="non-terminal residue" evidence="3">
    <location>
        <position position="210"/>
    </location>
</feature>
<dbReference type="Pfam" id="PF21164">
    <property type="entry name" value="Dumpy_DPY"/>
    <property type="match status" value="2"/>
</dbReference>
<keyword evidence="4" id="KW-1185">Reference proteome</keyword>
<dbReference type="InterPro" id="IPR048407">
    <property type="entry name" value="Dumpy_DPY"/>
</dbReference>